<protein>
    <recommendedName>
        <fullName evidence="5">Urease accessory protein UreE</fullName>
    </recommendedName>
</protein>
<dbReference type="SUPFAM" id="SSF69737">
    <property type="entry name" value="Urease metallochaperone UreE, C-terminal domain"/>
    <property type="match status" value="1"/>
</dbReference>
<dbReference type="Gene3D" id="3.30.70.790">
    <property type="entry name" value="UreE, C-terminal domain"/>
    <property type="match status" value="1"/>
</dbReference>
<dbReference type="InterPro" id="IPR012406">
    <property type="entry name" value="UreE"/>
</dbReference>
<dbReference type="GO" id="GO:0005737">
    <property type="term" value="C:cytoplasm"/>
    <property type="evidence" value="ECO:0007669"/>
    <property type="project" value="UniProtKB-SubCell"/>
</dbReference>
<dbReference type="GO" id="GO:0019627">
    <property type="term" value="P:urea metabolic process"/>
    <property type="evidence" value="ECO:0007669"/>
    <property type="project" value="InterPro"/>
</dbReference>
<reference evidence="7 8" key="1">
    <citation type="submission" date="2018-04" db="EMBL/GenBank/DDBJ databases">
        <title>Novel Campyloabacter and Helicobacter Species and Strains.</title>
        <authorList>
            <person name="Mannion A.J."/>
            <person name="Shen Z."/>
            <person name="Fox J.G."/>
        </authorList>
    </citation>
    <scope>NUCLEOTIDE SEQUENCE [LARGE SCALE GENOMIC DNA]</scope>
    <source>
        <strain evidence="7 8">MIT 97-5075</strain>
    </source>
</reference>
<feature type="domain" description="UreE urease accessory N-terminal" evidence="6">
    <location>
        <begin position="15"/>
        <end position="80"/>
    </location>
</feature>
<keyword evidence="3 5" id="KW-0533">Nickel</keyword>
<organism evidence="7 8">
    <name type="scientific">Helicobacter aurati</name>
    <dbReference type="NCBI Taxonomy" id="137778"/>
    <lineage>
        <taxon>Bacteria</taxon>
        <taxon>Pseudomonadati</taxon>
        <taxon>Campylobacterota</taxon>
        <taxon>Epsilonproteobacteria</taxon>
        <taxon>Campylobacterales</taxon>
        <taxon>Helicobacteraceae</taxon>
        <taxon>Helicobacter</taxon>
    </lineage>
</organism>
<dbReference type="GO" id="GO:0051082">
    <property type="term" value="F:unfolded protein binding"/>
    <property type="evidence" value="ECO:0007669"/>
    <property type="project" value="UniProtKB-UniRule"/>
</dbReference>
<dbReference type="SMART" id="SM00988">
    <property type="entry name" value="UreE_N"/>
    <property type="match status" value="1"/>
</dbReference>
<dbReference type="Gene3D" id="2.60.260.20">
    <property type="entry name" value="Urease metallochaperone UreE, N-terminal domain"/>
    <property type="match status" value="1"/>
</dbReference>
<evidence type="ECO:0000313" key="7">
    <source>
        <dbReference type="EMBL" id="RDU72679.1"/>
    </source>
</evidence>
<keyword evidence="2 5" id="KW-0963">Cytoplasm</keyword>
<dbReference type="CDD" id="cd00571">
    <property type="entry name" value="UreE"/>
    <property type="match status" value="1"/>
</dbReference>
<evidence type="ECO:0000256" key="3">
    <source>
        <dbReference type="ARBA" id="ARBA00022596"/>
    </source>
</evidence>
<keyword evidence="4 5" id="KW-0143">Chaperone</keyword>
<dbReference type="GO" id="GO:0016151">
    <property type="term" value="F:nickel cation binding"/>
    <property type="evidence" value="ECO:0007669"/>
    <property type="project" value="UniProtKB-UniRule"/>
</dbReference>
<dbReference type="SUPFAM" id="SSF69287">
    <property type="entry name" value="Urease metallochaperone UreE, N-terminal domain"/>
    <property type="match status" value="1"/>
</dbReference>
<comment type="similarity">
    <text evidence="5">Belongs to the UreE family.</text>
</comment>
<comment type="caution">
    <text evidence="7">The sequence shown here is derived from an EMBL/GenBank/DDBJ whole genome shotgun (WGS) entry which is preliminary data.</text>
</comment>
<evidence type="ECO:0000259" key="6">
    <source>
        <dbReference type="SMART" id="SM00988"/>
    </source>
</evidence>
<evidence type="ECO:0000256" key="1">
    <source>
        <dbReference type="ARBA" id="ARBA00004496"/>
    </source>
</evidence>
<name>A0A3D8J5A7_9HELI</name>
<evidence type="ECO:0000256" key="5">
    <source>
        <dbReference type="HAMAP-Rule" id="MF_00822"/>
    </source>
</evidence>
<gene>
    <name evidence="5" type="primary">ureE</name>
    <name evidence="7" type="ORF">CQA66_03505</name>
</gene>
<evidence type="ECO:0000256" key="2">
    <source>
        <dbReference type="ARBA" id="ARBA00022490"/>
    </source>
</evidence>
<dbReference type="Pfam" id="PF02814">
    <property type="entry name" value="UreE_N"/>
    <property type="match status" value="1"/>
</dbReference>
<proteinExistence type="inferred from homology"/>
<dbReference type="InterPro" id="IPR036118">
    <property type="entry name" value="UreE_N_sf"/>
</dbReference>
<sequence>MVNPCGILEMIVERVLGNIHTANYKHLEVDRVQMEWYDTGKRIALLQSENGQTLAMRLANVPKHGLKDGDILFQDSRRIIIITILPTLALSIQIQDWESIVRVCYEIGNLHIPLFFGRNNTELQAPFEKPLQRALEKLCIPFEKEMYILDNKNRIYMASPFIAQEPRLTRNSNFTVTVTRKD</sequence>
<dbReference type="GO" id="GO:0006457">
    <property type="term" value="P:protein folding"/>
    <property type="evidence" value="ECO:0007669"/>
    <property type="project" value="InterPro"/>
</dbReference>
<dbReference type="AlphaFoldDB" id="A0A3D8J5A7"/>
<evidence type="ECO:0000313" key="8">
    <source>
        <dbReference type="Proteomes" id="UP000256424"/>
    </source>
</evidence>
<evidence type="ECO:0000256" key="4">
    <source>
        <dbReference type="ARBA" id="ARBA00023186"/>
    </source>
</evidence>
<dbReference type="Proteomes" id="UP000256424">
    <property type="component" value="Unassembled WGS sequence"/>
</dbReference>
<keyword evidence="8" id="KW-1185">Reference proteome</keyword>
<comment type="subcellular location">
    <subcellularLocation>
        <location evidence="1 5">Cytoplasm</location>
    </subcellularLocation>
</comment>
<dbReference type="GO" id="GO:0065003">
    <property type="term" value="P:protein-containing complex assembly"/>
    <property type="evidence" value="ECO:0007669"/>
    <property type="project" value="InterPro"/>
</dbReference>
<dbReference type="EMBL" id="NXLW01000005">
    <property type="protein sequence ID" value="RDU72679.1"/>
    <property type="molecule type" value="Genomic_DNA"/>
</dbReference>
<dbReference type="InterPro" id="IPR004029">
    <property type="entry name" value="UreE_N"/>
</dbReference>
<dbReference type="PIRSF" id="PIRSF036402">
    <property type="entry name" value="Ureas_acces_UreE"/>
    <property type="match status" value="1"/>
</dbReference>
<accession>A0A3D8J5A7</accession>
<dbReference type="HAMAP" id="MF_00822">
    <property type="entry name" value="UreE"/>
    <property type="match status" value="1"/>
</dbReference>
<dbReference type="Pfam" id="PF05194">
    <property type="entry name" value="UreE_C"/>
    <property type="match status" value="1"/>
</dbReference>
<comment type="function">
    <text evidence="5">Involved in urease metallocenter assembly. Binds nickel. Probably functions as a nickel donor during metallocenter assembly.</text>
</comment>
<dbReference type="InterPro" id="IPR007864">
    <property type="entry name" value="UreE_C_dom"/>
</dbReference>